<evidence type="ECO:0000256" key="5">
    <source>
        <dbReference type="ARBA" id="ARBA00023002"/>
    </source>
</evidence>
<dbReference type="AlphaFoldDB" id="A0A1B1NF87"/>
<evidence type="ECO:0000313" key="8">
    <source>
        <dbReference type="EMBL" id="ANS80063.1"/>
    </source>
</evidence>
<dbReference type="Pfam" id="PF00441">
    <property type="entry name" value="Acyl-CoA_dh_1"/>
    <property type="match status" value="1"/>
</dbReference>
<evidence type="ECO:0000259" key="7">
    <source>
        <dbReference type="Pfam" id="PF02771"/>
    </source>
</evidence>
<keyword evidence="5" id="KW-0560">Oxidoreductase</keyword>
<sequence>MRYAFSPEQQAFGESATDLFARHCSPGAQRLSWTDDSGRDPSLWRGVVDLGAPAILVSEEYDGFAGTECDLLPVLEEAGRQAVPDALLESVFVGPFALVACGSEDQRRRWLPAIASGESRVTIALSEGGLVPDAHVSDLIVLARDGQLRIHEAGEVALERVHVEDPSRRLFQVTPRTEGELLPASGDLRDQVVARELVGSAAVLNGIASHLLSATVAYAKERQQFGRLIGSFQGVKHLLADAFSKVELATTAARAATWRVAAADPEGLASARLARICAVEAEFVANKVALQVHGGIGFTFEHDLQLWLKRGKALEQSHGGRHRVARLGGLDAVASAQRDPQNEEDD</sequence>
<dbReference type="InterPro" id="IPR013786">
    <property type="entry name" value="AcylCoA_DH/ox_N"/>
</dbReference>
<evidence type="ECO:0000259" key="6">
    <source>
        <dbReference type="Pfam" id="PF00441"/>
    </source>
</evidence>
<keyword evidence="4" id="KW-0274">FAD</keyword>
<reference evidence="8 9" key="1">
    <citation type="submission" date="2016-03" db="EMBL/GenBank/DDBJ databases">
        <title>Shallow-sea hydrothermal system.</title>
        <authorList>
            <person name="Tang K."/>
        </authorList>
    </citation>
    <scope>NUCLEOTIDE SEQUENCE [LARGE SCALE GENOMIC DNA]</scope>
    <source>
        <strain evidence="8 9">JLT9</strain>
    </source>
</reference>
<dbReference type="PANTHER" id="PTHR43884:SF20">
    <property type="entry name" value="ACYL-COA DEHYDROGENASE FADE28"/>
    <property type="match status" value="1"/>
</dbReference>
<name>A0A1B1NF87_9MICO</name>
<dbReference type="PATRIC" id="fig|1758689.4.peg.2788"/>
<dbReference type="STRING" id="1758689.SGUI_2667"/>
<dbReference type="Gene3D" id="1.20.140.10">
    <property type="entry name" value="Butyryl-CoA Dehydrogenase, subunit A, domain 3"/>
    <property type="match status" value="1"/>
</dbReference>
<dbReference type="InterPro" id="IPR036250">
    <property type="entry name" value="AcylCo_DH-like_C"/>
</dbReference>
<dbReference type="InterPro" id="IPR037069">
    <property type="entry name" value="AcylCoA_DH/ox_N_sf"/>
</dbReference>
<gene>
    <name evidence="8" type="ORF">SGUI_2667</name>
</gene>
<evidence type="ECO:0000256" key="4">
    <source>
        <dbReference type="ARBA" id="ARBA00022827"/>
    </source>
</evidence>
<dbReference type="InterPro" id="IPR009100">
    <property type="entry name" value="AcylCoA_DH/oxidase_NM_dom_sf"/>
</dbReference>
<dbReference type="KEGG" id="serj:SGUI_2667"/>
<feature type="domain" description="Acyl-CoA dehydrogenase/oxidase C-terminal" evidence="6">
    <location>
        <begin position="200"/>
        <end position="315"/>
    </location>
</feature>
<organism evidence="8 9">
    <name type="scientific">Serinicoccus hydrothermalis</name>
    <dbReference type="NCBI Taxonomy" id="1758689"/>
    <lineage>
        <taxon>Bacteria</taxon>
        <taxon>Bacillati</taxon>
        <taxon>Actinomycetota</taxon>
        <taxon>Actinomycetes</taxon>
        <taxon>Micrococcales</taxon>
        <taxon>Ornithinimicrobiaceae</taxon>
        <taxon>Serinicoccus</taxon>
    </lineage>
</organism>
<dbReference type="Pfam" id="PF02771">
    <property type="entry name" value="Acyl-CoA_dh_N"/>
    <property type="match status" value="1"/>
</dbReference>
<dbReference type="GO" id="GO:0050660">
    <property type="term" value="F:flavin adenine dinucleotide binding"/>
    <property type="evidence" value="ECO:0007669"/>
    <property type="project" value="InterPro"/>
</dbReference>
<dbReference type="OrthoDB" id="7328575at2"/>
<dbReference type="Proteomes" id="UP000092482">
    <property type="component" value="Chromosome"/>
</dbReference>
<evidence type="ECO:0000256" key="1">
    <source>
        <dbReference type="ARBA" id="ARBA00001974"/>
    </source>
</evidence>
<protein>
    <submittedName>
        <fullName evidence="8">Acyl-CoA dehydrogenase domain protein</fullName>
    </submittedName>
</protein>
<dbReference type="EMBL" id="CP014989">
    <property type="protein sequence ID" value="ANS80063.1"/>
    <property type="molecule type" value="Genomic_DNA"/>
</dbReference>
<feature type="domain" description="Acyl-CoA dehydrogenase/oxidase N-terminal" evidence="7">
    <location>
        <begin position="6"/>
        <end position="118"/>
    </location>
</feature>
<evidence type="ECO:0000256" key="3">
    <source>
        <dbReference type="ARBA" id="ARBA00022630"/>
    </source>
</evidence>
<dbReference type="PANTHER" id="PTHR43884">
    <property type="entry name" value="ACYL-COA DEHYDROGENASE"/>
    <property type="match status" value="1"/>
</dbReference>
<comment type="similarity">
    <text evidence="2">Belongs to the acyl-CoA dehydrogenase family.</text>
</comment>
<dbReference type="RefSeq" id="WP_066641187.1">
    <property type="nucleotide sequence ID" value="NZ_CP014989.1"/>
</dbReference>
<dbReference type="Gene3D" id="1.10.540.10">
    <property type="entry name" value="Acyl-CoA dehydrogenase/oxidase, N-terminal domain"/>
    <property type="match status" value="1"/>
</dbReference>
<evidence type="ECO:0000313" key="9">
    <source>
        <dbReference type="Proteomes" id="UP000092482"/>
    </source>
</evidence>
<dbReference type="GO" id="GO:0003995">
    <property type="term" value="F:acyl-CoA dehydrogenase activity"/>
    <property type="evidence" value="ECO:0007669"/>
    <property type="project" value="TreeGrafter"/>
</dbReference>
<dbReference type="SUPFAM" id="SSF47203">
    <property type="entry name" value="Acyl-CoA dehydrogenase C-terminal domain-like"/>
    <property type="match status" value="1"/>
</dbReference>
<evidence type="ECO:0000256" key="2">
    <source>
        <dbReference type="ARBA" id="ARBA00009347"/>
    </source>
</evidence>
<keyword evidence="9" id="KW-1185">Reference proteome</keyword>
<keyword evidence="3" id="KW-0285">Flavoprotein</keyword>
<proteinExistence type="inferred from homology"/>
<comment type="cofactor">
    <cofactor evidence="1">
        <name>FAD</name>
        <dbReference type="ChEBI" id="CHEBI:57692"/>
    </cofactor>
</comment>
<dbReference type="InterPro" id="IPR009075">
    <property type="entry name" value="AcylCo_DH/oxidase_C"/>
</dbReference>
<dbReference type="SUPFAM" id="SSF56645">
    <property type="entry name" value="Acyl-CoA dehydrogenase NM domain-like"/>
    <property type="match status" value="1"/>
</dbReference>
<accession>A0A1B1NF87</accession>